<dbReference type="InterPro" id="IPR011993">
    <property type="entry name" value="PH-like_dom_sf"/>
</dbReference>
<dbReference type="STRING" id="237631.A0A0D1CXQ5"/>
<evidence type="ECO:0000259" key="3">
    <source>
        <dbReference type="PROSITE" id="PS50003"/>
    </source>
</evidence>
<dbReference type="Proteomes" id="UP000000561">
    <property type="component" value="Chromosome 2"/>
</dbReference>
<dbReference type="RefSeq" id="XP_011387392.1">
    <property type="nucleotide sequence ID" value="XM_011389090.1"/>
</dbReference>
<feature type="compositionally biased region" description="Low complexity" evidence="2">
    <location>
        <begin position="278"/>
        <end position="296"/>
    </location>
</feature>
<accession>A0A0D1CXQ5</accession>
<dbReference type="Gene3D" id="2.30.29.30">
    <property type="entry name" value="Pleckstrin-homology domain (PH domain)/Phosphotyrosine-binding domain (PTB)"/>
    <property type="match status" value="1"/>
</dbReference>
<dbReference type="InterPro" id="IPR001849">
    <property type="entry name" value="PH_domain"/>
</dbReference>
<feature type="compositionally biased region" description="Low complexity" evidence="2">
    <location>
        <begin position="390"/>
        <end position="401"/>
    </location>
</feature>
<feature type="compositionally biased region" description="Basic and acidic residues" evidence="2">
    <location>
        <begin position="300"/>
        <end position="314"/>
    </location>
</feature>
<evidence type="ECO:0000313" key="4">
    <source>
        <dbReference type="EMBL" id="KIS71133.1"/>
    </source>
</evidence>
<dbReference type="SUPFAM" id="SSF50729">
    <property type="entry name" value="PH domain-like"/>
    <property type="match status" value="1"/>
</dbReference>
<proteinExistence type="predicted"/>
<dbReference type="AlphaFoldDB" id="A0A0D1CXQ5"/>
<dbReference type="SMR" id="A0A0D1CXQ5"/>
<feature type="compositionally biased region" description="Pro residues" evidence="2">
    <location>
        <begin position="373"/>
        <end position="389"/>
    </location>
</feature>
<dbReference type="VEuPathDB" id="FungiDB:UMAG_11269"/>
<reference evidence="4 5" key="1">
    <citation type="journal article" date="2006" name="Nature">
        <title>Insights from the genome of the biotrophic fungal plant pathogen Ustilago maydis.</title>
        <authorList>
            <person name="Kamper J."/>
            <person name="Kahmann R."/>
            <person name="Bolker M."/>
            <person name="Ma L.J."/>
            <person name="Brefort T."/>
            <person name="Saville B.J."/>
            <person name="Banuett F."/>
            <person name="Kronstad J.W."/>
            <person name="Gold S.E."/>
            <person name="Muller O."/>
            <person name="Perlin M.H."/>
            <person name="Wosten H.A."/>
            <person name="de Vries R."/>
            <person name="Ruiz-Herrera J."/>
            <person name="Reynaga-Pena C.G."/>
            <person name="Snetselaar K."/>
            <person name="McCann M."/>
            <person name="Perez-Martin J."/>
            <person name="Feldbrugge M."/>
            <person name="Basse C.W."/>
            <person name="Steinberg G."/>
            <person name="Ibeas J.I."/>
            <person name="Holloman W."/>
            <person name="Guzman P."/>
            <person name="Farman M."/>
            <person name="Stajich J.E."/>
            <person name="Sentandreu R."/>
            <person name="Gonzalez-Prieto J.M."/>
            <person name="Kennell J.C."/>
            <person name="Molina L."/>
            <person name="Schirawski J."/>
            <person name="Mendoza-Mendoza A."/>
            <person name="Greilinger D."/>
            <person name="Munch K."/>
            <person name="Rossel N."/>
            <person name="Scherer M."/>
            <person name="Vranes M."/>
            <person name="Ladendorf O."/>
            <person name="Vincon V."/>
            <person name="Fuchs U."/>
            <person name="Sandrock B."/>
            <person name="Meng S."/>
            <person name="Ho E.C."/>
            <person name="Cahill M.J."/>
            <person name="Boyce K.J."/>
            <person name="Klose J."/>
            <person name="Klosterman S.J."/>
            <person name="Deelstra H.J."/>
            <person name="Ortiz-Castellanos L."/>
            <person name="Li W."/>
            <person name="Sanchez-Alonso P."/>
            <person name="Schreier P.H."/>
            <person name="Hauser-Hahn I."/>
            <person name="Vaupel M."/>
            <person name="Koopmann E."/>
            <person name="Friedrich G."/>
            <person name="Voss H."/>
            <person name="Schluter T."/>
            <person name="Margolis J."/>
            <person name="Platt D."/>
            <person name="Swimmer C."/>
            <person name="Gnirke A."/>
            <person name="Chen F."/>
            <person name="Vysotskaia V."/>
            <person name="Mannhaupt G."/>
            <person name="Guldener U."/>
            <person name="Munsterkotter M."/>
            <person name="Haase D."/>
            <person name="Oesterheld M."/>
            <person name="Mewes H.W."/>
            <person name="Mauceli E.W."/>
            <person name="DeCaprio D."/>
            <person name="Wade C.M."/>
            <person name="Butler J."/>
            <person name="Young S."/>
            <person name="Jaffe D.B."/>
            <person name="Calvo S."/>
            <person name="Nusbaum C."/>
            <person name="Galagan J."/>
            <person name="Birren B.W."/>
        </authorList>
    </citation>
    <scope>NUCLEOTIDE SEQUENCE [LARGE SCALE GENOMIC DNA]</scope>
    <source>
        <strain evidence="5">DSM 14603 / FGSC 9021 / UM521</strain>
    </source>
</reference>
<dbReference type="PROSITE" id="PS50003">
    <property type="entry name" value="PH_DOMAIN"/>
    <property type="match status" value="1"/>
</dbReference>
<organism evidence="4 5">
    <name type="scientific">Mycosarcoma maydis</name>
    <name type="common">Corn smut fungus</name>
    <name type="synonym">Ustilago maydis</name>
    <dbReference type="NCBI Taxonomy" id="5270"/>
    <lineage>
        <taxon>Eukaryota</taxon>
        <taxon>Fungi</taxon>
        <taxon>Dikarya</taxon>
        <taxon>Basidiomycota</taxon>
        <taxon>Ustilaginomycotina</taxon>
        <taxon>Ustilaginomycetes</taxon>
        <taxon>Ustilaginales</taxon>
        <taxon>Ustilaginaceae</taxon>
        <taxon>Mycosarcoma</taxon>
    </lineage>
</organism>
<feature type="coiled-coil region" evidence="1">
    <location>
        <begin position="609"/>
        <end position="661"/>
    </location>
</feature>
<feature type="domain" description="PH" evidence="3">
    <location>
        <begin position="800"/>
        <end position="916"/>
    </location>
</feature>
<feature type="compositionally biased region" description="Polar residues" evidence="2">
    <location>
        <begin position="194"/>
        <end position="205"/>
    </location>
</feature>
<dbReference type="InParanoid" id="A0A0D1CXQ5"/>
<keyword evidence="1" id="KW-0175">Coiled coil</keyword>
<evidence type="ECO:0000256" key="2">
    <source>
        <dbReference type="SAM" id="MobiDB-lite"/>
    </source>
</evidence>
<dbReference type="eggNOG" id="ENOG502SA0T">
    <property type="taxonomic scope" value="Eukaryota"/>
</dbReference>
<feature type="region of interest" description="Disordered" evidence="2">
    <location>
        <begin position="551"/>
        <end position="588"/>
    </location>
</feature>
<dbReference type="GeneID" id="23567174"/>
<dbReference type="EMBL" id="CM003141">
    <property type="protein sequence ID" value="KIS71133.1"/>
    <property type="molecule type" value="Genomic_DNA"/>
</dbReference>
<keyword evidence="5" id="KW-1185">Reference proteome</keyword>
<gene>
    <name evidence="4" type="ORF">UMAG_11269</name>
</gene>
<dbReference type="OrthoDB" id="2123378at2759"/>
<feature type="region of interest" description="Disordered" evidence="2">
    <location>
        <begin position="502"/>
        <end position="521"/>
    </location>
</feature>
<feature type="region of interest" description="Disordered" evidence="2">
    <location>
        <begin position="277"/>
        <end position="314"/>
    </location>
</feature>
<dbReference type="KEGG" id="uma:UMAG_11269"/>
<sequence>MRAPTAVDALDSSARLAVGQLQEQTCCYDHVILVSTQAITSRSASFQLVEVGVGGLDAMRPKLCGSTTQFALLRVRERILLVVSLGKDSSGLKRAQVLVQSRALQSSLGSVLFATLTIATASELTSALVGSKLRLEGFARLDSSNVNQDFRASWASTSTATNFTRSKPSAPSSPEEAGLDNDWSRPVSHPDPSHANSDQLPTSVSCTSNLIPSSSLASLPKSACPSGQGMVIDLESVTVTPTAACDALDAAHSTSIPPAERDLPPLPIEKCGAKSVESTLTSSAASHRSASTHSTLVEPVELRSRANSDRLELAQGSKDHRSIYERKRLSNERERLRADEVIRDEVMRKLRAEQQRLLRSPAARHSRSTISPPLAPPPPFAPPLAPPSPRSSCIRSSNPSSVASAHLNSTRKVERISEPASTLTTIVTVPPTPTAAYPNQAEPDAPPKEWLSDLTGIMDSRANSRASMHSLSLWEFADNATHDTFLSSSSLARWTKLAGAHSKTELSATEIATSAQSRSRQASGYESVLSVSPDRNALASSSSGGSIGACSIFDKDLPAPPKETQAEREADRRNEWVEPPESPDSTEHLSVPWREAALIPHRSEQRGVISPVDAELQDLRERLAQAEARARAAENAALVAVHEAESKTRRLAEELAKVERSTKDTMEAEAIRRAKWAREQATRNQLDAYERSKLEADEMRRRRAMEEQRQLECDRANRIREEQEWREHEAERVKHEYELKIQHLAEREAKLKAEARVKEQLGRERKEQAKASERRREKRLAELIAALRKGRESGAEAEPTRLLSGWLNLQAEGAVQWKRRWYTVVDDRLILSRSATDDSAMTTIPLDPSQLLSVSDVHEDCLVRHALCLKVQTNCCASVDSGLESEALAKHAYIVSTDTLEAKEEIELVIEALRRL</sequence>
<protein>
    <recommendedName>
        <fullName evidence="3">PH domain-containing protein</fullName>
    </recommendedName>
</protein>
<evidence type="ECO:0000256" key="1">
    <source>
        <dbReference type="SAM" id="Coils"/>
    </source>
</evidence>
<feature type="compositionally biased region" description="Basic and acidic residues" evidence="2">
    <location>
        <begin position="564"/>
        <end position="576"/>
    </location>
</feature>
<feature type="coiled-coil region" evidence="1">
    <location>
        <begin position="689"/>
        <end position="754"/>
    </location>
</feature>
<feature type="region of interest" description="Disordered" evidence="2">
    <location>
        <begin position="161"/>
        <end position="205"/>
    </location>
</feature>
<name>A0A0D1CXQ5_MYCMD</name>
<feature type="region of interest" description="Disordered" evidence="2">
    <location>
        <begin position="356"/>
        <end position="424"/>
    </location>
</feature>
<evidence type="ECO:0000313" key="5">
    <source>
        <dbReference type="Proteomes" id="UP000000561"/>
    </source>
</evidence>